<dbReference type="EMBL" id="CAAALY010081926">
    <property type="protein sequence ID" value="VEL26678.1"/>
    <property type="molecule type" value="Genomic_DNA"/>
</dbReference>
<evidence type="ECO:0000313" key="3">
    <source>
        <dbReference type="Proteomes" id="UP000784294"/>
    </source>
</evidence>
<feature type="region of interest" description="Disordered" evidence="1">
    <location>
        <begin position="28"/>
        <end position="51"/>
    </location>
</feature>
<gene>
    <name evidence="2" type="ORF">PXEA_LOCUS20118</name>
</gene>
<reference evidence="2" key="1">
    <citation type="submission" date="2018-11" db="EMBL/GenBank/DDBJ databases">
        <authorList>
            <consortium name="Pathogen Informatics"/>
        </authorList>
    </citation>
    <scope>NUCLEOTIDE SEQUENCE</scope>
</reference>
<keyword evidence="3" id="KW-1185">Reference proteome</keyword>
<protein>
    <submittedName>
        <fullName evidence="2">Uncharacterized protein</fullName>
    </submittedName>
</protein>
<accession>A0A448X3B2</accession>
<name>A0A448X3B2_9PLAT</name>
<sequence length="151" mass="17619">MPVRCCDVKRGSGAETLTCLTPVRLNGTGGQTRLNRPASPTEDLGRLDRSRESRVPQQMAALIEMLWNCTSLVCYNRYWSLNLTPLSRIINPVRFETMRQNEKFATLHFDVFYVLRTFCKQYCCLDWQMVVCFNDISTLKMCYARWLKSTR</sequence>
<comment type="caution">
    <text evidence="2">The sequence shown here is derived from an EMBL/GenBank/DDBJ whole genome shotgun (WGS) entry which is preliminary data.</text>
</comment>
<evidence type="ECO:0000313" key="2">
    <source>
        <dbReference type="EMBL" id="VEL26678.1"/>
    </source>
</evidence>
<organism evidence="2 3">
    <name type="scientific">Protopolystoma xenopodis</name>
    <dbReference type="NCBI Taxonomy" id="117903"/>
    <lineage>
        <taxon>Eukaryota</taxon>
        <taxon>Metazoa</taxon>
        <taxon>Spiralia</taxon>
        <taxon>Lophotrochozoa</taxon>
        <taxon>Platyhelminthes</taxon>
        <taxon>Monogenea</taxon>
        <taxon>Polyopisthocotylea</taxon>
        <taxon>Polystomatidea</taxon>
        <taxon>Polystomatidae</taxon>
        <taxon>Protopolystoma</taxon>
    </lineage>
</organism>
<proteinExistence type="predicted"/>
<dbReference type="AlphaFoldDB" id="A0A448X3B2"/>
<evidence type="ECO:0000256" key="1">
    <source>
        <dbReference type="SAM" id="MobiDB-lite"/>
    </source>
</evidence>
<dbReference type="Proteomes" id="UP000784294">
    <property type="component" value="Unassembled WGS sequence"/>
</dbReference>